<keyword evidence="1" id="KW-0472">Membrane</keyword>
<evidence type="ECO:0000313" key="2">
    <source>
        <dbReference type="EMBL" id="RUR27818.1"/>
    </source>
</evidence>
<protein>
    <submittedName>
        <fullName evidence="2">Uncharacterized protein</fullName>
    </submittedName>
</protein>
<evidence type="ECO:0000313" key="3">
    <source>
        <dbReference type="Proteomes" id="UP000287336"/>
    </source>
</evidence>
<feature type="transmembrane region" description="Helical" evidence="1">
    <location>
        <begin position="136"/>
        <end position="155"/>
    </location>
</feature>
<keyword evidence="1" id="KW-1133">Transmembrane helix</keyword>
<comment type="caution">
    <text evidence="2">The sequence shown here is derived from an EMBL/GenBank/DDBJ whole genome shotgun (WGS) entry which is preliminary data.</text>
</comment>
<dbReference type="OrthoDB" id="5780266at2"/>
<dbReference type="Proteomes" id="UP000287336">
    <property type="component" value="Unassembled WGS sequence"/>
</dbReference>
<sequence>MFVNLVNVFRWSASLGVKFLQVVSLHTALIVIFTLVSQVSTLLASFMPLKVVILLGSEGIPSYFPGFLTSFNRDAVIVGLSIATLGFFVLHLFAERLVSWSTRKGTHQLLDKSHKMVLFENQDIIAAGGFQQYSRALAGGVFIMLSLSGLGWFYPEMALVIISYTVLTFCILGLLHRHSVSFREQLRTKLRDLLNVVSGIGFFVAFGYLVMDFIVWSNPGVIIAIVTLVLCRQMMARVTGLAMDLASLYQQKVKLDALFFHGKVLLSESTHHSRSIWPLLQPTARPEWIRGVLKEFTNDKVDRLRCTWHQTGIVNIAAVSVETDTGLYFIKLFEKNRSSFALHESTLMAEKVSKLPAAHFLGATQIQDYQCLLYQLPNGRSPLASEVLPHIQPLRRKLLAVELPVALCQRYQRSRPMLWQRLNVDLLNHLRMAITSDEQLHMLEWLIRHLAQLNGILQALPVVLHQPDFTADAIWLTDETSPIALNWGQWSLEPLGAGWPEGEKGLEQLAPAVQEASQGRSALCHVAIHEAELSALAFALERDCNRQRYVQALELLPAMLERMTVTTSSSNGKGVVNE</sequence>
<keyword evidence="1" id="KW-0812">Transmembrane</keyword>
<dbReference type="RefSeq" id="WP_126948635.1">
    <property type="nucleotide sequence ID" value="NZ_RZHG01000027.1"/>
</dbReference>
<organism evidence="2 3">
    <name type="scientific">Vreelandella andesensis</name>
    <dbReference type="NCBI Taxonomy" id="447567"/>
    <lineage>
        <taxon>Bacteria</taxon>
        <taxon>Pseudomonadati</taxon>
        <taxon>Pseudomonadota</taxon>
        <taxon>Gammaproteobacteria</taxon>
        <taxon>Oceanospirillales</taxon>
        <taxon>Halomonadaceae</taxon>
        <taxon>Vreelandella</taxon>
    </lineage>
</organism>
<feature type="transmembrane region" description="Helical" evidence="1">
    <location>
        <begin position="28"/>
        <end position="55"/>
    </location>
</feature>
<keyword evidence="3" id="KW-1185">Reference proteome</keyword>
<dbReference type="EMBL" id="RZHG01000027">
    <property type="protein sequence ID" value="RUR27818.1"/>
    <property type="molecule type" value="Genomic_DNA"/>
</dbReference>
<evidence type="ECO:0000256" key="1">
    <source>
        <dbReference type="SAM" id="Phobius"/>
    </source>
</evidence>
<feature type="transmembrane region" description="Helical" evidence="1">
    <location>
        <begin position="75"/>
        <end position="94"/>
    </location>
</feature>
<feature type="transmembrane region" description="Helical" evidence="1">
    <location>
        <begin position="161"/>
        <end position="180"/>
    </location>
</feature>
<accession>A0A433KGL5</accession>
<gene>
    <name evidence="2" type="ORF">ELY33_14580</name>
</gene>
<dbReference type="AlphaFoldDB" id="A0A433KGL5"/>
<proteinExistence type="predicted"/>
<name>A0A433KGL5_9GAMM</name>
<reference evidence="2 3" key="1">
    <citation type="submission" date="2018-12" db="EMBL/GenBank/DDBJ databases">
        <title>three novel Halomonas strain isolated from plants.</title>
        <authorList>
            <person name="Sun C."/>
        </authorList>
    </citation>
    <scope>NUCLEOTIDE SEQUENCE [LARGE SCALE GENOMIC DNA]</scope>
    <source>
        <strain evidence="2 3">DSM 19434</strain>
    </source>
</reference>
<feature type="transmembrane region" description="Helical" evidence="1">
    <location>
        <begin position="192"/>
        <end position="210"/>
    </location>
</feature>